<keyword evidence="2" id="KW-1185">Reference proteome</keyword>
<accession>A0ABS9CY12</accession>
<dbReference type="RefSeq" id="WP_235226107.1">
    <property type="nucleotide sequence ID" value="NZ_JAKGAQ010000002.1"/>
</dbReference>
<evidence type="ECO:0000313" key="2">
    <source>
        <dbReference type="Proteomes" id="UP001200557"/>
    </source>
</evidence>
<comment type="caution">
    <text evidence="1">The sequence shown here is derived from an EMBL/GenBank/DDBJ whole genome shotgun (WGS) entry which is preliminary data.</text>
</comment>
<dbReference type="Proteomes" id="UP001200557">
    <property type="component" value="Unassembled WGS sequence"/>
</dbReference>
<name>A0ABS9CY12_9RHOB</name>
<organism evidence="1 2">
    <name type="scientific">Octadecabacter dasysiphoniae</name>
    <dbReference type="NCBI Taxonomy" id="2909341"/>
    <lineage>
        <taxon>Bacteria</taxon>
        <taxon>Pseudomonadati</taxon>
        <taxon>Pseudomonadota</taxon>
        <taxon>Alphaproteobacteria</taxon>
        <taxon>Rhodobacterales</taxon>
        <taxon>Roseobacteraceae</taxon>
        <taxon>Octadecabacter</taxon>
    </lineage>
</organism>
<gene>
    <name evidence="1" type="ORF">L0664_12095</name>
</gene>
<reference evidence="1 2" key="1">
    <citation type="submission" date="2022-01" db="EMBL/GenBank/DDBJ databases">
        <title>Octadecabacter sp. nov., isolated from a marine alga.</title>
        <authorList>
            <person name="Jin M.S."/>
            <person name="Kim H.M."/>
            <person name="Han D.M."/>
            <person name="Jung J.J."/>
            <person name="Jeon C.O."/>
        </authorList>
    </citation>
    <scope>NUCLEOTIDE SEQUENCE [LARGE SCALE GENOMIC DNA]</scope>
    <source>
        <strain evidence="1 2">G9-8</strain>
    </source>
</reference>
<dbReference type="EMBL" id="JAKGAQ010000002">
    <property type="protein sequence ID" value="MCF2871811.1"/>
    <property type="molecule type" value="Genomic_DNA"/>
</dbReference>
<proteinExistence type="predicted"/>
<evidence type="ECO:0000313" key="1">
    <source>
        <dbReference type="EMBL" id="MCF2871811.1"/>
    </source>
</evidence>
<protein>
    <submittedName>
        <fullName evidence="1">Uncharacterized protein</fullName>
    </submittedName>
</protein>
<sequence>MLESLPQSIWNELHAAQSKAAAKKTRLRVEANGESYRIERLTSEGFALDVVDAPKLRGLVDIFDGGRHLSQCLIVAASQDGDQMVYDFKRNTAAGDGAPLDFARADDAPIALLGR</sequence>